<gene>
    <name evidence="5" type="ORF">GWK17_13820</name>
</gene>
<evidence type="ECO:0000313" key="5">
    <source>
        <dbReference type="EMBL" id="NKE06532.1"/>
    </source>
</evidence>
<dbReference type="GO" id="GO:0006935">
    <property type="term" value="P:chemotaxis"/>
    <property type="evidence" value="ECO:0007669"/>
    <property type="project" value="UniProtKB-KW"/>
</dbReference>
<evidence type="ECO:0000256" key="2">
    <source>
        <dbReference type="ARBA" id="ARBA00029447"/>
    </source>
</evidence>
<feature type="domain" description="Methyl-accepting transducer" evidence="4">
    <location>
        <begin position="90"/>
        <end position="330"/>
    </location>
</feature>
<dbReference type="PANTHER" id="PTHR43531:SF11">
    <property type="entry name" value="METHYL-ACCEPTING CHEMOTAXIS PROTEIN 3"/>
    <property type="match status" value="1"/>
</dbReference>
<organism evidence="5 6">
    <name type="scientific">Mesobacillus selenatarsenatis</name>
    <dbReference type="NCBI Taxonomy" id="388741"/>
    <lineage>
        <taxon>Bacteria</taxon>
        <taxon>Bacillati</taxon>
        <taxon>Bacillota</taxon>
        <taxon>Bacilli</taxon>
        <taxon>Bacillales</taxon>
        <taxon>Bacillaceae</taxon>
        <taxon>Mesobacillus</taxon>
    </lineage>
</organism>
<comment type="similarity">
    <text evidence="2">Belongs to the methyl-accepting chemotaxis (MCP) protein family.</text>
</comment>
<dbReference type="EMBL" id="JAAVUM010000009">
    <property type="protein sequence ID" value="NKE06532.1"/>
    <property type="molecule type" value="Genomic_DNA"/>
</dbReference>
<dbReference type="SMART" id="SM00283">
    <property type="entry name" value="MA"/>
    <property type="match status" value="1"/>
</dbReference>
<proteinExistence type="inferred from homology"/>
<dbReference type="Gene3D" id="1.10.287.950">
    <property type="entry name" value="Methyl-accepting chemotaxis protein"/>
    <property type="match status" value="1"/>
</dbReference>
<keyword evidence="1" id="KW-0145">Chemotaxis</keyword>
<keyword evidence="3" id="KW-0807">Transducer</keyword>
<reference evidence="5 6" key="1">
    <citation type="submission" date="2020-03" db="EMBL/GenBank/DDBJ databases">
        <authorList>
            <person name="Sun Q."/>
        </authorList>
    </citation>
    <scope>NUCLEOTIDE SEQUENCE [LARGE SCALE GENOMIC DNA]</scope>
    <source>
        <strain evidence="5 6">KACC 21451</strain>
    </source>
</reference>
<accession>A0A846TLN0</accession>
<dbReference type="AlphaFoldDB" id="A0A846TLN0"/>
<dbReference type="GO" id="GO:0005886">
    <property type="term" value="C:plasma membrane"/>
    <property type="evidence" value="ECO:0007669"/>
    <property type="project" value="TreeGrafter"/>
</dbReference>
<protein>
    <submittedName>
        <fullName evidence="5">Methyl-accepting chemotaxis protein</fullName>
    </submittedName>
</protein>
<dbReference type="Proteomes" id="UP000587942">
    <property type="component" value="Unassembled WGS sequence"/>
</dbReference>
<dbReference type="Pfam" id="PF00015">
    <property type="entry name" value="MCPsignal"/>
    <property type="match status" value="1"/>
</dbReference>
<dbReference type="GO" id="GO:0007165">
    <property type="term" value="P:signal transduction"/>
    <property type="evidence" value="ECO:0007669"/>
    <property type="project" value="UniProtKB-KW"/>
</dbReference>
<dbReference type="InterPro" id="IPR004090">
    <property type="entry name" value="Chemotax_Me-accpt_rcpt"/>
</dbReference>
<dbReference type="PANTHER" id="PTHR43531">
    <property type="entry name" value="PROTEIN ICFG"/>
    <property type="match status" value="1"/>
</dbReference>
<comment type="caution">
    <text evidence="5">The sequence shown here is derived from an EMBL/GenBank/DDBJ whole genome shotgun (WGS) entry which is preliminary data.</text>
</comment>
<dbReference type="InterPro" id="IPR036249">
    <property type="entry name" value="Thioredoxin-like_sf"/>
</dbReference>
<dbReference type="PRINTS" id="PR00260">
    <property type="entry name" value="CHEMTRNSDUCR"/>
</dbReference>
<evidence type="ECO:0000259" key="4">
    <source>
        <dbReference type="PROSITE" id="PS50111"/>
    </source>
</evidence>
<evidence type="ECO:0000256" key="1">
    <source>
        <dbReference type="ARBA" id="ARBA00022500"/>
    </source>
</evidence>
<dbReference type="SUPFAM" id="SSF52833">
    <property type="entry name" value="Thioredoxin-like"/>
    <property type="match status" value="1"/>
</dbReference>
<dbReference type="PROSITE" id="PS50111">
    <property type="entry name" value="CHEMOTAXIS_TRANSDUC_2"/>
    <property type="match status" value="1"/>
</dbReference>
<evidence type="ECO:0000256" key="3">
    <source>
        <dbReference type="PROSITE-ProRule" id="PRU00284"/>
    </source>
</evidence>
<dbReference type="InterPro" id="IPR004089">
    <property type="entry name" value="MCPsignal_dom"/>
</dbReference>
<name>A0A846TLN0_9BACI</name>
<dbReference type="GO" id="GO:0004888">
    <property type="term" value="F:transmembrane signaling receptor activity"/>
    <property type="evidence" value="ECO:0007669"/>
    <property type="project" value="InterPro"/>
</dbReference>
<sequence>MIKQYEVFVPIKWDSFRIAIPSTYVLDENHVIRYSYIGDSQFDRPALDEILNIVHEIDVSTFDGEEADERGQANVFVGAMKETFNDIFLSTQTIKHSVNHNLVSINELENELTENKEALTQFFTVFEQMESKISKYSGAIGEVAEGSVAVINDNQQAVEHMNQTSELLKELVSLTKTIGSISSTISSISAQTKILALNASIEAARAGEHGKGFSVVAKEVGKLAAASAEASQNISTQLEGIENKISSSFSSFTDFDDLMQQIDTKVKSQNKELEKVSTGILSIRADSISLAERLREITEQQETQQRKIISVKQQEMNISSEIDGIHHDIDENNRLVSELDKRYL</sequence>
<dbReference type="InterPro" id="IPR051310">
    <property type="entry name" value="MCP_chemotaxis"/>
</dbReference>
<dbReference type="Gene3D" id="3.40.30.10">
    <property type="entry name" value="Glutaredoxin"/>
    <property type="match status" value="1"/>
</dbReference>
<dbReference type="SUPFAM" id="SSF58104">
    <property type="entry name" value="Methyl-accepting chemotaxis protein (MCP) signaling domain"/>
    <property type="match status" value="1"/>
</dbReference>
<evidence type="ECO:0000313" key="6">
    <source>
        <dbReference type="Proteomes" id="UP000587942"/>
    </source>
</evidence>